<dbReference type="Gene3D" id="3.40.50.1700">
    <property type="entry name" value="Glycoside hydrolase family 3 C-terminal domain"/>
    <property type="match status" value="1"/>
</dbReference>
<evidence type="ECO:0000259" key="12">
    <source>
        <dbReference type="SMART" id="SM01217"/>
    </source>
</evidence>
<sequence>MWFALTLALGLALLAVAQQAVYQQCGGIGWSVYSNIVIIIDYMCLLLQDWRNHMCFRIRLHNYSQCLPGTAPPSSSSSTRPASSSSSPTSTSPTSTTSGSAPSSTPPANLSPAWQAAYTKARAKLTGVSLQDKVSLATGVGWMNGNCVGNIPSISSINFPGLCLQDSPLGVRFGDLVSVFPAGINTAATFNRTLMRQRGAALGTEFHGKGVHVALGPAMNLARAPAAGRNWEGFGGDPYLSGEGAFETVTGIQSVGVQACAKHLINNEQEHFRETSSSNVDDRYAQIHCSLQGTTLMGYTQNCKLSGGVTFCLQRILTSNKQHELYALPFLRSIQAGVASVMCSYNQINGSFACENDKVLNGIIKGEFGFPGYIMSDWAATHSTGSVNQGLDMTMPGDITFSSGTTYFGQNLVNAVQSGSVPQSRIDDMATRILAAWYLLGQDSGYPAVNFNSWNVNGPGSTHVNVQGNHKDLIRTIGAASTVLLKNTGKALPLNKPRTIGIIGNGAGAGSRGINGYTDRGGLDGVLAQGWGSGTADYPYLITPLAAITSRASTDGSTVSSSLSDTDLNAAGTTATGKDVALVFIAANSGEGYITVEGNAGDRNDLKAWHSGDALVARVAGANANTIVVVNSVGPIEVEAWINHPNVTAVVWSGLPGQEAGNALVDVLYGAYNPSGRLPYTIGKSINDYSAKVIYNSNANILPIPYSEGLFIDYRHFDQANIAPRFEFGFGLSYTTFSYASLSISGSIGTGTAPTGPGSSLDPWLHEKVITVTFSLTNSGSVAGHEIPQLYITLPTSAQSAPLSLKGFDSIFLAPNQSKTVTIQLSRFDLSIWNVAAQRWQIPSGSIGVSVGASSRDIRLTGTI</sequence>
<dbReference type="SUPFAM" id="SSF52279">
    <property type="entry name" value="Beta-D-glucan exohydrolase, C-terminal domain"/>
    <property type="match status" value="1"/>
</dbReference>
<dbReference type="OrthoDB" id="416222at2759"/>
<keyword evidence="5" id="KW-0378">Hydrolase</keyword>
<dbReference type="GeneID" id="59373679"/>
<dbReference type="RefSeq" id="XP_036634926.1">
    <property type="nucleotide sequence ID" value="XM_036773453.1"/>
</dbReference>
<evidence type="ECO:0000313" key="14">
    <source>
        <dbReference type="Proteomes" id="UP000623687"/>
    </source>
</evidence>
<keyword evidence="9" id="KW-0624">Polysaccharide degradation</keyword>
<comment type="catalytic activity">
    <reaction evidence="1">
        <text>Hydrolysis of terminal, non-reducing beta-D-glucosyl residues with release of beta-D-glucose.</text>
        <dbReference type="EC" id="3.2.1.21"/>
    </reaction>
</comment>
<dbReference type="Pfam" id="PF14310">
    <property type="entry name" value="Fn3-like"/>
    <property type="match status" value="1"/>
</dbReference>
<evidence type="ECO:0000256" key="9">
    <source>
        <dbReference type="ARBA" id="ARBA00023326"/>
    </source>
</evidence>
<proteinExistence type="inferred from homology"/>
<dbReference type="EC" id="3.2.1.21" evidence="4"/>
<dbReference type="SUPFAM" id="SSF51445">
    <property type="entry name" value="(Trans)glycosidases"/>
    <property type="match status" value="1"/>
</dbReference>
<evidence type="ECO:0000256" key="3">
    <source>
        <dbReference type="ARBA" id="ARBA00005336"/>
    </source>
</evidence>
<evidence type="ECO:0000256" key="4">
    <source>
        <dbReference type="ARBA" id="ARBA00012744"/>
    </source>
</evidence>
<keyword evidence="7" id="KW-0119">Carbohydrate metabolism</keyword>
<dbReference type="VEuPathDB" id="FungiDB:PC9H_003861"/>
<organism evidence="13 14">
    <name type="scientific">Pleurotus ostreatus</name>
    <name type="common">Oyster mushroom</name>
    <name type="synonym">White-rot fungus</name>
    <dbReference type="NCBI Taxonomy" id="5322"/>
    <lineage>
        <taxon>Eukaryota</taxon>
        <taxon>Fungi</taxon>
        <taxon>Dikarya</taxon>
        <taxon>Basidiomycota</taxon>
        <taxon>Agaricomycotina</taxon>
        <taxon>Agaricomycetes</taxon>
        <taxon>Agaricomycetidae</taxon>
        <taxon>Agaricales</taxon>
        <taxon>Pleurotineae</taxon>
        <taxon>Pleurotaceae</taxon>
        <taxon>Pleurotus</taxon>
    </lineage>
</organism>
<protein>
    <recommendedName>
        <fullName evidence="4">beta-glucosidase</fullName>
        <ecNumber evidence="4">3.2.1.21</ecNumber>
    </recommendedName>
</protein>
<dbReference type="AlphaFoldDB" id="A0A8H7A2Q6"/>
<dbReference type="InterPro" id="IPR036962">
    <property type="entry name" value="Glyco_hydro_3_N_sf"/>
</dbReference>
<dbReference type="PANTHER" id="PTHR42715:SF2">
    <property type="entry name" value="BETA-GLUCOSIDASE F-RELATED"/>
    <property type="match status" value="1"/>
</dbReference>
<keyword evidence="8" id="KW-0326">Glycosidase</keyword>
<dbReference type="InterPro" id="IPR001764">
    <property type="entry name" value="Glyco_hydro_3_N"/>
</dbReference>
<evidence type="ECO:0000256" key="1">
    <source>
        <dbReference type="ARBA" id="ARBA00000448"/>
    </source>
</evidence>
<dbReference type="Pfam" id="PF00933">
    <property type="entry name" value="Glyco_hydro_3"/>
    <property type="match status" value="2"/>
</dbReference>
<feature type="signal peptide" evidence="11">
    <location>
        <begin position="1"/>
        <end position="17"/>
    </location>
</feature>
<dbReference type="InterPro" id="IPR013783">
    <property type="entry name" value="Ig-like_fold"/>
</dbReference>
<dbReference type="InterPro" id="IPR002772">
    <property type="entry name" value="Glyco_hydro_3_C"/>
</dbReference>
<evidence type="ECO:0000256" key="7">
    <source>
        <dbReference type="ARBA" id="ARBA00023277"/>
    </source>
</evidence>
<accession>A0A8H7A2Q6</accession>
<evidence type="ECO:0000256" key="11">
    <source>
        <dbReference type="SAM" id="SignalP"/>
    </source>
</evidence>
<evidence type="ECO:0000256" key="6">
    <source>
        <dbReference type="ARBA" id="ARBA00023001"/>
    </source>
</evidence>
<reference evidence="13" key="1">
    <citation type="submission" date="2019-07" db="EMBL/GenBank/DDBJ databases">
        <authorList>
            <person name="Palmer J.M."/>
        </authorList>
    </citation>
    <scope>NUCLEOTIDE SEQUENCE</scope>
    <source>
        <strain evidence="13">PC9</strain>
    </source>
</reference>
<dbReference type="InterPro" id="IPR036881">
    <property type="entry name" value="Glyco_hydro_3_C_sf"/>
</dbReference>
<evidence type="ECO:0000256" key="10">
    <source>
        <dbReference type="SAM" id="MobiDB-lite"/>
    </source>
</evidence>
<dbReference type="PANTHER" id="PTHR42715">
    <property type="entry name" value="BETA-GLUCOSIDASE"/>
    <property type="match status" value="1"/>
</dbReference>
<dbReference type="GO" id="GO:0030245">
    <property type="term" value="P:cellulose catabolic process"/>
    <property type="evidence" value="ECO:0007669"/>
    <property type="project" value="UniProtKB-KW"/>
</dbReference>
<name>A0A8H7A2Q6_PLEOS</name>
<keyword evidence="6" id="KW-0136">Cellulose degradation</keyword>
<dbReference type="PRINTS" id="PR00133">
    <property type="entry name" value="GLHYDRLASE3"/>
</dbReference>
<evidence type="ECO:0000256" key="2">
    <source>
        <dbReference type="ARBA" id="ARBA00004987"/>
    </source>
</evidence>
<evidence type="ECO:0000313" key="13">
    <source>
        <dbReference type="EMBL" id="KAF7437027.1"/>
    </source>
</evidence>
<comment type="similarity">
    <text evidence="3">Belongs to the glycosyl hydrolase 3 family.</text>
</comment>
<dbReference type="InterPro" id="IPR026891">
    <property type="entry name" value="Fn3-like"/>
</dbReference>
<dbReference type="InterPro" id="IPR050288">
    <property type="entry name" value="Cellulose_deg_GH3"/>
</dbReference>
<dbReference type="Proteomes" id="UP000623687">
    <property type="component" value="Unassembled WGS sequence"/>
</dbReference>
<dbReference type="InterPro" id="IPR017853">
    <property type="entry name" value="GH"/>
</dbReference>
<feature type="domain" description="Fibronectin type III-like" evidence="12">
    <location>
        <begin position="786"/>
        <end position="855"/>
    </location>
</feature>
<feature type="chain" id="PRO_5034271085" description="beta-glucosidase" evidence="11">
    <location>
        <begin position="18"/>
        <end position="864"/>
    </location>
</feature>
<dbReference type="GO" id="GO:0008422">
    <property type="term" value="F:beta-glucosidase activity"/>
    <property type="evidence" value="ECO:0007669"/>
    <property type="project" value="UniProtKB-EC"/>
</dbReference>
<dbReference type="Pfam" id="PF01915">
    <property type="entry name" value="Glyco_hydro_3_C"/>
    <property type="match status" value="1"/>
</dbReference>
<comment type="caution">
    <text evidence="13">The sequence shown here is derived from an EMBL/GenBank/DDBJ whole genome shotgun (WGS) entry which is preliminary data.</text>
</comment>
<dbReference type="Gene3D" id="2.60.40.10">
    <property type="entry name" value="Immunoglobulins"/>
    <property type="match status" value="1"/>
</dbReference>
<keyword evidence="11" id="KW-0732">Signal</keyword>
<dbReference type="Gene3D" id="3.20.20.300">
    <property type="entry name" value="Glycoside hydrolase, family 3, N-terminal domain"/>
    <property type="match status" value="1"/>
</dbReference>
<evidence type="ECO:0000256" key="5">
    <source>
        <dbReference type="ARBA" id="ARBA00022801"/>
    </source>
</evidence>
<dbReference type="SMART" id="SM01217">
    <property type="entry name" value="Fn3_like"/>
    <property type="match status" value="1"/>
</dbReference>
<keyword evidence="14" id="KW-1185">Reference proteome</keyword>
<feature type="compositionally biased region" description="Low complexity" evidence="10">
    <location>
        <begin position="71"/>
        <end position="108"/>
    </location>
</feature>
<dbReference type="EMBL" id="JACETU010000002">
    <property type="protein sequence ID" value="KAF7437027.1"/>
    <property type="molecule type" value="Genomic_DNA"/>
</dbReference>
<gene>
    <name evidence="13" type="ORF">PC9H_003861</name>
</gene>
<comment type="pathway">
    <text evidence="2">Glycan metabolism; cellulose degradation.</text>
</comment>
<dbReference type="FunFam" id="3.40.50.1700:FF:000003">
    <property type="entry name" value="Probable beta-glucosidase"/>
    <property type="match status" value="1"/>
</dbReference>
<evidence type="ECO:0000256" key="8">
    <source>
        <dbReference type="ARBA" id="ARBA00023295"/>
    </source>
</evidence>
<feature type="region of interest" description="Disordered" evidence="10">
    <location>
        <begin position="71"/>
        <end position="109"/>
    </location>
</feature>